<evidence type="ECO:0000313" key="3">
    <source>
        <dbReference type="Proteomes" id="UP000692954"/>
    </source>
</evidence>
<proteinExistence type="predicted"/>
<dbReference type="EMBL" id="CAJJDN010000006">
    <property type="protein sequence ID" value="CAD8052234.1"/>
    <property type="molecule type" value="Genomic_DNA"/>
</dbReference>
<evidence type="ECO:0000256" key="1">
    <source>
        <dbReference type="SAM" id="Phobius"/>
    </source>
</evidence>
<evidence type="ECO:0000313" key="2">
    <source>
        <dbReference type="EMBL" id="CAD8052234.1"/>
    </source>
</evidence>
<name>A0A8S1KMK5_9CILI</name>
<feature type="transmembrane region" description="Helical" evidence="1">
    <location>
        <begin position="12"/>
        <end position="29"/>
    </location>
</feature>
<keyword evidence="1" id="KW-0812">Transmembrane</keyword>
<protein>
    <recommendedName>
        <fullName evidence="4">Transmembrane protein</fullName>
    </recommendedName>
</protein>
<keyword evidence="1" id="KW-1133">Transmembrane helix</keyword>
<dbReference type="Proteomes" id="UP000692954">
    <property type="component" value="Unassembled WGS sequence"/>
</dbReference>
<reference evidence="2" key="1">
    <citation type="submission" date="2021-01" db="EMBL/GenBank/DDBJ databases">
        <authorList>
            <consortium name="Genoscope - CEA"/>
            <person name="William W."/>
        </authorList>
    </citation>
    <scope>NUCLEOTIDE SEQUENCE</scope>
</reference>
<accession>A0A8S1KMK5</accession>
<sequence>MILIKKKNQQRVQIIKIQLIFLCLIFGIYKLCADKLNQCEQAIVCHVSRQFMFKLSILMSNQSIGHLITQKQRNILEIIKTL</sequence>
<gene>
    <name evidence="2" type="ORF">PSON_ATCC_30995.1.T0060351</name>
</gene>
<keyword evidence="1" id="KW-0472">Membrane</keyword>
<organism evidence="2 3">
    <name type="scientific">Paramecium sonneborni</name>
    <dbReference type="NCBI Taxonomy" id="65129"/>
    <lineage>
        <taxon>Eukaryota</taxon>
        <taxon>Sar</taxon>
        <taxon>Alveolata</taxon>
        <taxon>Ciliophora</taxon>
        <taxon>Intramacronucleata</taxon>
        <taxon>Oligohymenophorea</taxon>
        <taxon>Peniculida</taxon>
        <taxon>Parameciidae</taxon>
        <taxon>Paramecium</taxon>
    </lineage>
</organism>
<comment type="caution">
    <text evidence="2">The sequence shown here is derived from an EMBL/GenBank/DDBJ whole genome shotgun (WGS) entry which is preliminary data.</text>
</comment>
<dbReference type="AlphaFoldDB" id="A0A8S1KMK5"/>
<keyword evidence="3" id="KW-1185">Reference proteome</keyword>
<evidence type="ECO:0008006" key="4">
    <source>
        <dbReference type="Google" id="ProtNLM"/>
    </source>
</evidence>